<feature type="region of interest" description="Disordered" evidence="1">
    <location>
        <begin position="25"/>
        <end position="119"/>
    </location>
</feature>
<accession>A0AAW2HG26</accession>
<evidence type="ECO:0000313" key="2">
    <source>
        <dbReference type="EMBL" id="KAL0268742.1"/>
    </source>
</evidence>
<protein>
    <submittedName>
        <fullName evidence="2">Uncharacterized protein</fullName>
    </submittedName>
</protein>
<sequence>MASARALIDRLSLQPTDVFEWTFNGATIPRNGLSDRTEEETGAPVSSGTENARVGGAKSLSSARCEAPCKQNGMAEDQKRRRACPKPDLRNNAENATAERGHPGRRIPHGRKNLLQSSP</sequence>
<dbReference type="EMBL" id="JARGDH010000005">
    <property type="protein sequence ID" value="KAL0268742.1"/>
    <property type="molecule type" value="Genomic_DNA"/>
</dbReference>
<reference evidence="2" key="1">
    <citation type="journal article" date="2024" name="Gigascience">
        <title>Chromosome-level genome of the poultry shaft louse Menopon gallinae provides insight into the host-switching and adaptive evolution of parasitic lice.</title>
        <authorList>
            <person name="Xu Y."/>
            <person name="Ma L."/>
            <person name="Liu S."/>
            <person name="Liang Y."/>
            <person name="Liu Q."/>
            <person name="He Z."/>
            <person name="Tian L."/>
            <person name="Duan Y."/>
            <person name="Cai W."/>
            <person name="Li H."/>
            <person name="Song F."/>
        </authorList>
    </citation>
    <scope>NUCLEOTIDE SEQUENCE</scope>
    <source>
        <strain evidence="2">Cailab_2023a</strain>
    </source>
</reference>
<gene>
    <name evidence="2" type="ORF">PYX00_010564</name>
</gene>
<comment type="caution">
    <text evidence="2">The sequence shown here is derived from an EMBL/GenBank/DDBJ whole genome shotgun (WGS) entry which is preliminary data.</text>
</comment>
<feature type="compositionally biased region" description="Basic and acidic residues" evidence="1">
    <location>
        <begin position="85"/>
        <end position="102"/>
    </location>
</feature>
<evidence type="ECO:0000256" key="1">
    <source>
        <dbReference type="SAM" id="MobiDB-lite"/>
    </source>
</evidence>
<dbReference type="AlphaFoldDB" id="A0AAW2HG26"/>
<organism evidence="2">
    <name type="scientific">Menopon gallinae</name>
    <name type="common">poultry shaft louse</name>
    <dbReference type="NCBI Taxonomy" id="328185"/>
    <lineage>
        <taxon>Eukaryota</taxon>
        <taxon>Metazoa</taxon>
        <taxon>Ecdysozoa</taxon>
        <taxon>Arthropoda</taxon>
        <taxon>Hexapoda</taxon>
        <taxon>Insecta</taxon>
        <taxon>Pterygota</taxon>
        <taxon>Neoptera</taxon>
        <taxon>Paraneoptera</taxon>
        <taxon>Psocodea</taxon>
        <taxon>Troctomorpha</taxon>
        <taxon>Phthiraptera</taxon>
        <taxon>Amblycera</taxon>
        <taxon>Menoponidae</taxon>
        <taxon>Menopon</taxon>
    </lineage>
</organism>
<proteinExistence type="predicted"/>
<name>A0AAW2HG26_9NEOP</name>
<feature type="compositionally biased region" description="Basic residues" evidence="1">
    <location>
        <begin position="103"/>
        <end position="112"/>
    </location>
</feature>